<dbReference type="SMART" id="SM00563">
    <property type="entry name" value="PlsC"/>
    <property type="match status" value="1"/>
</dbReference>
<evidence type="ECO:0000259" key="1">
    <source>
        <dbReference type="SMART" id="SM00563"/>
    </source>
</evidence>
<protein>
    <submittedName>
        <fullName evidence="2">Acyltransferase family protein</fullName>
    </submittedName>
</protein>
<evidence type="ECO:0000313" key="2">
    <source>
        <dbReference type="EMBL" id="WXB10207.1"/>
    </source>
</evidence>
<dbReference type="PANTHER" id="PTHR22753">
    <property type="entry name" value="TRANSMEMBRANE PROTEIN 68"/>
    <property type="match status" value="1"/>
</dbReference>
<accession>A0ABZ2LGZ0</accession>
<keyword evidence="2" id="KW-0808">Transferase</keyword>
<evidence type="ECO:0000313" key="3">
    <source>
        <dbReference type="Proteomes" id="UP001374803"/>
    </source>
</evidence>
<dbReference type="RefSeq" id="WP_394839884.1">
    <property type="nucleotide sequence ID" value="NZ_CP089929.1"/>
</dbReference>
<reference evidence="2" key="1">
    <citation type="submission" date="2021-12" db="EMBL/GenBank/DDBJ databases">
        <title>Discovery of the Pendulisporaceae a myxobacterial family with distinct sporulation behavior and unique specialized metabolism.</title>
        <authorList>
            <person name="Garcia R."/>
            <person name="Popoff A."/>
            <person name="Bader C.D."/>
            <person name="Loehr J."/>
            <person name="Walesch S."/>
            <person name="Walt C."/>
            <person name="Boldt J."/>
            <person name="Bunk B."/>
            <person name="Haeckl F.J.F.P.J."/>
            <person name="Gunesch A.P."/>
            <person name="Birkelbach J."/>
            <person name="Nuebel U."/>
            <person name="Pietschmann T."/>
            <person name="Bach T."/>
            <person name="Mueller R."/>
        </authorList>
    </citation>
    <scope>NUCLEOTIDE SEQUENCE</scope>
    <source>
        <strain evidence="2">MSr11367</strain>
    </source>
</reference>
<sequence>MPKDSIAERVERLQIPFSAYGIDPYGVSKRHLIRILTAARFFYRHYFSVETHGLVNVPPRGRAMLVGNHSGGIAIDAAMVYASMFFEMDPPRLAQGMAEKFINKMPFASLWSSKVGHFTGLPEHAERLLEEDRLLMVFPEGARGTAKLFRERHSLVDFGTGFVRLALKTKTPIIPFGFLGGGDALPTVSNAYKLGKRLGVPYIPIVPYWPPVPLPVKLEIHYGAPLVFEGTGSEDDEVILGYVDEVKASIKRLIHHGLCLRRGEPTASVRFGDEDRDIR</sequence>
<feature type="domain" description="Phospholipid/glycerol acyltransferase" evidence="1">
    <location>
        <begin position="63"/>
        <end position="181"/>
    </location>
</feature>
<keyword evidence="3" id="KW-1185">Reference proteome</keyword>
<organism evidence="2 3">
    <name type="scientific">Pendulispora rubella</name>
    <dbReference type="NCBI Taxonomy" id="2741070"/>
    <lineage>
        <taxon>Bacteria</taxon>
        <taxon>Pseudomonadati</taxon>
        <taxon>Myxococcota</taxon>
        <taxon>Myxococcia</taxon>
        <taxon>Myxococcales</taxon>
        <taxon>Sorangiineae</taxon>
        <taxon>Pendulisporaceae</taxon>
        <taxon>Pendulispora</taxon>
    </lineage>
</organism>
<dbReference type="CDD" id="cd07987">
    <property type="entry name" value="LPLAT_MGAT-like"/>
    <property type="match status" value="1"/>
</dbReference>
<dbReference type="Proteomes" id="UP001374803">
    <property type="component" value="Chromosome"/>
</dbReference>
<dbReference type="SUPFAM" id="SSF69593">
    <property type="entry name" value="Glycerol-3-phosphate (1)-acyltransferase"/>
    <property type="match status" value="1"/>
</dbReference>
<keyword evidence="2" id="KW-0012">Acyltransferase</keyword>
<proteinExistence type="predicted"/>
<name>A0ABZ2LGZ0_9BACT</name>
<dbReference type="EMBL" id="CP089983">
    <property type="protein sequence ID" value="WXB10207.1"/>
    <property type="molecule type" value="Genomic_DNA"/>
</dbReference>
<dbReference type="PANTHER" id="PTHR22753:SF14">
    <property type="entry name" value="MONOACYLGLYCEROL_DIACYLGLYCEROL O-ACYLTRANSFERASE"/>
    <property type="match status" value="1"/>
</dbReference>
<dbReference type="Pfam" id="PF01553">
    <property type="entry name" value="Acyltransferase"/>
    <property type="match status" value="1"/>
</dbReference>
<dbReference type="InterPro" id="IPR002123">
    <property type="entry name" value="Plipid/glycerol_acylTrfase"/>
</dbReference>
<dbReference type="GO" id="GO:0016746">
    <property type="term" value="F:acyltransferase activity"/>
    <property type="evidence" value="ECO:0007669"/>
    <property type="project" value="UniProtKB-KW"/>
</dbReference>
<gene>
    <name evidence="2" type="ORF">LVJ94_23635</name>
</gene>